<organism evidence="3 4">
    <name type="scientific">Streptomyces lunalinharesii</name>
    <dbReference type="NCBI Taxonomy" id="333384"/>
    <lineage>
        <taxon>Bacteria</taxon>
        <taxon>Bacillati</taxon>
        <taxon>Actinomycetota</taxon>
        <taxon>Actinomycetes</taxon>
        <taxon>Kitasatosporales</taxon>
        <taxon>Streptomycetaceae</taxon>
        <taxon>Streptomyces</taxon>
    </lineage>
</organism>
<evidence type="ECO:0000259" key="2">
    <source>
        <dbReference type="Pfam" id="PF17765"/>
    </source>
</evidence>
<dbReference type="InterPro" id="IPR041413">
    <property type="entry name" value="MLTR_LBD"/>
</dbReference>
<dbReference type="PANTHER" id="PTHR35010">
    <property type="entry name" value="BLL4672 PROTEIN-RELATED"/>
    <property type="match status" value="1"/>
</dbReference>
<keyword evidence="4" id="KW-1185">Reference proteome</keyword>
<evidence type="ECO:0000313" key="4">
    <source>
        <dbReference type="Proteomes" id="UP001500994"/>
    </source>
</evidence>
<evidence type="ECO:0000256" key="1">
    <source>
        <dbReference type="SAM" id="MobiDB-lite"/>
    </source>
</evidence>
<dbReference type="Proteomes" id="UP001500994">
    <property type="component" value="Unassembled WGS sequence"/>
</dbReference>
<feature type="domain" description="MmyB-like transcription regulator ligand binding" evidence="2">
    <location>
        <begin position="1"/>
        <end position="98"/>
    </location>
</feature>
<sequence>MARDTVATLRLAQGHERNGPRMRALVDGLLARSEEFAVLWSRQDVSRLGSKTKSFHHPRAGRLTLAYQTFEVQNAPGQCLLVGTAEPASPDARRLASLAADRTAGDRSGTTDRR</sequence>
<accession>A0ABN3SRL4</accession>
<protein>
    <recommendedName>
        <fullName evidence="2">MmyB-like transcription regulator ligand binding domain-containing protein</fullName>
    </recommendedName>
</protein>
<name>A0ABN3SRL4_9ACTN</name>
<dbReference type="Gene3D" id="3.30.450.180">
    <property type="match status" value="1"/>
</dbReference>
<dbReference type="EMBL" id="BAAARK010000031">
    <property type="protein sequence ID" value="GAA2683069.1"/>
    <property type="molecule type" value="Genomic_DNA"/>
</dbReference>
<dbReference type="RefSeq" id="WP_344582584.1">
    <property type="nucleotide sequence ID" value="NZ_BAAARK010000031.1"/>
</dbReference>
<gene>
    <name evidence="3" type="ORF">GCM10009864_64920</name>
</gene>
<reference evidence="3 4" key="1">
    <citation type="journal article" date="2019" name="Int. J. Syst. Evol. Microbiol.">
        <title>The Global Catalogue of Microorganisms (GCM) 10K type strain sequencing project: providing services to taxonomists for standard genome sequencing and annotation.</title>
        <authorList>
            <consortium name="The Broad Institute Genomics Platform"/>
            <consortium name="The Broad Institute Genome Sequencing Center for Infectious Disease"/>
            <person name="Wu L."/>
            <person name="Ma J."/>
        </authorList>
    </citation>
    <scope>NUCLEOTIDE SEQUENCE [LARGE SCALE GENOMIC DNA]</scope>
    <source>
        <strain evidence="3 4">JCM 16374</strain>
    </source>
</reference>
<feature type="region of interest" description="Disordered" evidence="1">
    <location>
        <begin position="91"/>
        <end position="114"/>
    </location>
</feature>
<evidence type="ECO:0000313" key="3">
    <source>
        <dbReference type="EMBL" id="GAA2683069.1"/>
    </source>
</evidence>
<dbReference type="Pfam" id="PF17765">
    <property type="entry name" value="MLTR_LBD"/>
    <property type="match status" value="1"/>
</dbReference>
<feature type="compositionally biased region" description="Basic and acidic residues" evidence="1">
    <location>
        <begin position="103"/>
        <end position="114"/>
    </location>
</feature>
<proteinExistence type="predicted"/>
<comment type="caution">
    <text evidence="3">The sequence shown here is derived from an EMBL/GenBank/DDBJ whole genome shotgun (WGS) entry which is preliminary data.</text>
</comment>
<dbReference type="PANTHER" id="PTHR35010:SF2">
    <property type="entry name" value="BLL4672 PROTEIN"/>
    <property type="match status" value="1"/>
</dbReference>